<gene>
    <name evidence="3" type="primary">LOC117144031</name>
</gene>
<keyword evidence="2" id="KW-1185">Reference proteome</keyword>
<dbReference type="Proteomes" id="UP000515162">
    <property type="component" value="Chromosome 3R"/>
</dbReference>
<reference evidence="3" key="1">
    <citation type="submission" date="2025-08" db="UniProtKB">
        <authorList>
            <consortium name="RefSeq"/>
        </authorList>
    </citation>
    <scope>IDENTIFICATION</scope>
    <source>
        <strain evidence="3">Mau12</strain>
        <tissue evidence="3">Whole Body</tissue>
    </source>
</reference>
<feature type="region of interest" description="Disordered" evidence="1">
    <location>
        <begin position="178"/>
        <end position="201"/>
    </location>
</feature>
<feature type="compositionally biased region" description="Basic and acidic residues" evidence="1">
    <location>
        <begin position="229"/>
        <end position="240"/>
    </location>
</feature>
<dbReference type="AlphaFoldDB" id="A0A6P8KL96"/>
<sequence>MSLKDLKLTKEQIIKLQQLLAEEIKDESQQERKELSNDDFIANALDKVQVYVQAGKPEAFVQLKEPLLYKFEITSNGVATGSSESDKFQRAEAHEIARWKSDNVINLDCISDEHREQLSKIQTDESTGETYMLVPIDINILIDDNEITPDASTKRITEHDAYNATGAGHTIYMHPEQEEHQAGLDRNTQAKHASPAPPEEQANYDYHMHTFEVPRLSFPFELKFDSDNDRLVGGKVDKSGESSGNSDHDEDLEVGVATKLQDVLEDLEE</sequence>
<feature type="region of interest" description="Disordered" evidence="1">
    <location>
        <begin position="229"/>
        <end position="256"/>
    </location>
</feature>
<proteinExistence type="predicted"/>
<name>A0A6P8KL96_DROMA</name>
<accession>A0A6P8KL96</accession>
<organism evidence="2 3">
    <name type="scientific">Drosophila mauritiana</name>
    <name type="common">Fruit fly</name>
    <dbReference type="NCBI Taxonomy" id="7226"/>
    <lineage>
        <taxon>Eukaryota</taxon>
        <taxon>Metazoa</taxon>
        <taxon>Ecdysozoa</taxon>
        <taxon>Arthropoda</taxon>
        <taxon>Hexapoda</taxon>
        <taxon>Insecta</taxon>
        <taxon>Pterygota</taxon>
        <taxon>Neoptera</taxon>
        <taxon>Endopterygota</taxon>
        <taxon>Diptera</taxon>
        <taxon>Brachycera</taxon>
        <taxon>Muscomorpha</taxon>
        <taxon>Ephydroidea</taxon>
        <taxon>Drosophilidae</taxon>
        <taxon>Drosophila</taxon>
        <taxon>Sophophora</taxon>
    </lineage>
</organism>
<evidence type="ECO:0000313" key="3">
    <source>
        <dbReference type="RefSeq" id="XP_033164884.1"/>
    </source>
</evidence>
<evidence type="ECO:0000256" key="1">
    <source>
        <dbReference type="SAM" id="MobiDB-lite"/>
    </source>
</evidence>
<evidence type="ECO:0000313" key="2">
    <source>
        <dbReference type="Proteomes" id="UP000515162"/>
    </source>
</evidence>
<protein>
    <submittedName>
        <fullName evidence="3">Uncharacterized protein LOC117144031</fullName>
    </submittedName>
</protein>
<dbReference type="RefSeq" id="XP_033164884.1">
    <property type="nucleotide sequence ID" value="XM_033308993.1"/>
</dbReference>
<dbReference type="GeneID" id="117144031"/>